<evidence type="ECO:0000313" key="2">
    <source>
        <dbReference type="Proteomes" id="UP000186141"/>
    </source>
</evidence>
<dbReference type="AlphaFoldDB" id="A0A1N7QI98"/>
<dbReference type="Proteomes" id="UP000186141">
    <property type="component" value="Unassembled WGS sequence"/>
</dbReference>
<dbReference type="EMBL" id="FTOT01000012">
    <property type="protein sequence ID" value="SIT22610.1"/>
    <property type="molecule type" value="Genomic_DNA"/>
</dbReference>
<sequence>MPTPDPTHGAANVVRLHPLRPAPRPEADLPTFLAQACGRVKMAVRHMVHQGRVTVTHRPGGAA</sequence>
<reference evidence="1 2" key="1">
    <citation type="submission" date="2017-01" db="EMBL/GenBank/DDBJ databases">
        <authorList>
            <person name="Mah S.A."/>
            <person name="Swanson W.J."/>
            <person name="Moy G.W."/>
            <person name="Vacquier V.D."/>
        </authorList>
    </citation>
    <scope>NUCLEOTIDE SEQUENCE [LARGE SCALE GENOMIC DNA]</scope>
    <source>
        <strain evidence="1 2">DSM 26375</strain>
    </source>
</reference>
<organism evidence="1 2">
    <name type="scientific">Gemmobacter megaterium</name>
    <dbReference type="NCBI Taxonomy" id="1086013"/>
    <lineage>
        <taxon>Bacteria</taxon>
        <taxon>Pseudomonadati</taxon>
        <taxon>Pseudomonadota</taxon>
        <taxon>Alphaproteobacteria</taxon>
        <taxon>Rhodobacterales</taxon>
        <taxon>Paracoccaceae</taxon>
        <taxon>Gemmobacter</taxon>
    </lineage>
</organism>
<dbReference type="STRING" id="1086013.SAMN05421774_11228"/>
<gene>
    <name evidence="1" type="ORF">SAMN05421774_11228</name>
</gene>
<keyword evidence="2" id="KW-1185">Reference proteome</keyword>
<protein>
    <submittedName>
        <fullName evidence="1">Uncharacterized protein</fullName>
    </submittedName>
</protein>
<accession>A0A1N7QI98</accession>
<proteinExistence type="predicted"/>
<name>A0A1N7QI98_9RHOB</name>
<dbReference type="OrthoDB" id="9944862at2"/>
<evidence type="ECO:0000313" key="1">
    <source>
        <dbReference type="EMBL" id="SIT22610.1"/>
    </source>
</evidence>
<dbReference type="RefSeq" id="WP_076534007.1">
    <property type="nucleotide sequence ID" value="NZ_BMEH01000012.1"/>
</dbReference>